<reference evidence="2" key="1">
    <citation type="journal article" date="2018" name="Genome Biol. Evol.">
        <title>Genomics and development of Lentinus tigrinus, a white-rot wood-decaying mushroom with dimorphic fruiting bodies.</title>
        <authorList>
            <person name="Wu B."/>
            <person name="Xu Z."/>
            <person name="Knudson A."/>
            <person name="Carlson A."/>
            <person name="Chen N."/>
            <person name="Kovaka S."/>
            <person name="LaButti K."/>
            <person name="Lipzen A."/>
            <person name="Pennachio C."/>
            <person name="Riley R."/>
            <person name="Schakwitz W."/>
            <person name="Umezawa K."/>
            <person name="Ohm R.A."/>
            <person name="Grigoriev I.V."/>
            <person name="Nagy L.G."/>
            <person name="Gibbons J."/>
            <person name="Hibbett D."/>
        </authorList>
    </citation>
    <scope>NUCLEOTIDE SEQUENCE [LARGE SCALE GENOMIC DNA]</scope>
    <source>
        <strain evidence="2">ALCF2SS1-6</strain>
    </source>
</reference>
<name>A0A5C2S2I0_9APHY</name>
<sequence>MRGDWPNDVNFFFNQHPYRRKRQGATSKFQCRVVLTPRARGFSPFALRRDYLPVWVARVRLGIVYSEPCMGWTAARAASTSGRGEDWPSPSGSQNCILAVSHGGLLALGMPRVPGTPSVTHHGMTWHGRSLKAGRRRHRLGTCVRHERTDQQTASFSTRTRHSWPGT</sequence>
<dbReference type="EMBL" id="ML122279">
    <property type="protein sequence ID" value="RPD57763.1"/>
    <property type="molecule type" value="Genomic_DNA"/>
</dbReference>
<organism evidence="2 3">
    <name type="scientific">Lentinus tigrinus ALCF2SS1-6</name>
    <dbReference type="NCBI Taxonomy" id="1328759"/>
    <lineage>
        <taxon>Eukaryota</taxon>
        <taxon>Fungi</taxon>
        <taxon>Dikarya</taxon>
        <taxon>Basidiomycota</taxon>
        <taxon>Agaricomycotina</taxon>
        <taxon>Agaricomycetes</taxon>
        <taxon>Polyporales</taxon>
        <taxon>Polyporaceae</taxon>
        <taxon>Lentinus</taxon>
    </lineage>
</organism>
<keyword evidence="3" id="KW-1185">Reference proteome</keyword>
<dbReference type="Proteomes" id="UP000313359">
    <property type="component" value="Unassembled WGS sequence"/>
</dbReference>
<protein>
    <submittedName>
        <fullName evidence="2">Uncharacterized protein</fullName>
    </submittedName>
</protein>
<evidence type="ECO:0000313" key="3">
    <source>
        <dbReference type="Proteomes" id="UP000313359"/>
    </source>
</evidence>
<gene>
    <name evidence="2" type="ORF">L227DRAFT_223296</name>
</gene>
<accession>A0A5C2S2I0</accession>
<feature type="region of interest" description="Disordered" evidence="1">
    <location>
        <begin position="147"/>
        <end position="167"/>
    </location>
</feature>
<evidence type="ECO:0000313" key="2">
    <source>
        <dbReference type="EMBL" id="RPD57763.1"/>
    </source>
</evidence>
<dbReference type="AlphaFoldDB" id="A0A5C2S2I0"/>
<proteinExistence type="predicted"/>
<evidence type="ECO:0000256" key="1">
    <source>
        <dbReference type="SAM" id="MobiDB-lite"/>
    </source>
</evidence>